<dbReference type="Pfam" id="PF13358">
    <property type="entry name" value="DDE_3"/>
    <property type="match status" value="1"/>
</dbReference>
<dbReference type="PANTHER" id="PTHR33939:SF1">
    <property type="entry name" value="DUF4371 DOMAIN-CONTAINING PROTEIN"/>
    <property type="match status" value="1"/>
</dbReference>
<comment type="caution">
    <text evidence="2">The sequence shown here is derived from an EMBL/GenBank/DDBJ whole genome shotgun (WGS) entry which is preliminary data.</text>
</comment>
<gene>
    <name evidence="2" type="ORF">Pcinc_015439</name>
</gene>
<feature type="domain" description="Tc1-like transposase DDE" evidence="1">
    <location>
        <begin position="145"/>
        <end position="330"/>
    </location>
</feature>
<dbReference type="GO" id="GO:0003676">
    <property type="term" value="F:nucleic acid binding"/>
    <property type="evidence" value="ECO:0007669"/>
    <property type="project" value="InterPro"/>
</dbReference>
<dbReference type="Gene3D" id="3.30.420.10">
    <property type="entry name" value="Ribonuclease H-like superfamily/Ribonuclease H"/>
    <property type="match status" value="1"/>
</dbReference>
<dbReference type="Proteomes" id="UP001286313">
    <property type="component" value="Unassembled WGS sequence"/>
</dbReference>
<dbReference type="AlphaFoldDB" id="A0AAE1FVS3"/>
<keyword evidence="3" id="KW-1185">Reference proteome</keyword>
<evidence type="ECO:0000259" key="1">
    <source>
        <dbReference type="Pfam" id="PF13358"/>
    </source>
</evidence>
<evidence type="ECO:0000313" key="2">
    <source>
        <dbReference type="EMBL" id="KAK3880052.1"/>
    </source>
</evidence>
<evidence type="ECO:0000313" key="3">
    <source>
        <dbReference type="Proteomes" id="UP001286313"/>
    </source>
</evidence>
<proteinExistence type="predicted"/>
<accession>A0AAE1FVS3</accession>
<sequence>MCGRKWREQRPYDRAAHALGITERSLRSLVQRNKSTLPEVAVTPTPTASPLDNFTIGAIRRHVHRMFSNKQSFTVRTVAEDIMTADIIPSNTSDTAVWRILHSMGFRYKTTQRKMYVRKESLEIVCWRINTLRLLKEHREEGRQVVYIDETWFTTRMHPSREWVDTSQSDTSDSYSRQVPPGEGERFVVVAAGTVNGFIEDSFLCFPAKNKSGDYHGEMNATLFIRWLTTSLLPALAEPSVLVIDNAPYHNKQTEESRCPTTATIKPDLIKWLECRKIIFPLNATRPELLQLCKQNRPQTQYKIDDIIRSWGHEVVRLPPAHPELNAIEQGPASA</sequence>
<dbReference type="InterPro" id="IPR038717">
    <property type="entry name" value="Tc1-like_DDE_dom"/>
</dbReference>
<dbReference type="InterPro" id="IPR036397">
    <property type="entry name" value="RNaseH_sf"/>
</dbReference>
<dbReference type="PANTHER" id="PTHR33939">
    <property type="entry name" value="PROTEIN CBG22215"/>
    <property type="match status" value="1"/>
</dbReference>
<organism evidence="2 3">
    <name type="scientific">Petrolisthes cinctipes</name>
    <name type="common">Flat porcelain crab</name>
    <dbReference type="NCBI Taxonomy" id="88211"/>
    <lineage>
        <taxon>Eukaryota</taxon>
        <taxon>Metazoa</taxon>
        <taxon>Ecdysozoa</taxon>
        <taxon>Arthropoda</taxon>
        <taxon>Crustacea</taxon>
        <taxon>Multicrustacea</taxon>
        <taxon>Malacostraca</taxon>
        <taxon>Eumalacostraca</taxon>
        <taxon>Eucarida</taxon>
        <taxon>Decapoda</taxon>
        <taxon>Pleocyemata</taxon>
        <taxon>Anomura</taxon>
        <taxon>Galatheoidea</taxon>
        <taxon>Porcellanidae</taxon>
        <taxon>Petrolisthes</taxon>
    </lineage>
</organism>
<protein>
    <recommendedName>
        <fullName evidence="1">Tc1-like transposase DDE domain-containing protein</fullName>
    </recommendedName>
</protein>
<reference evidence="2" key="1">
    <citation type="submission" date="2023-10" db="EMBL/GenBank/DDBJ databases">
        <title>Genome assemblies of two species of porcelain crab, Petrolisthes cinctipes and Petrolisthes manimaculis (Anomura: Porcellanidae).</title>
        <authorList>
            <person name="Angst P."/>
        </authorList>
    </citation>
    <scope>NUCLEOTIDE SEQUENCE</scope>
    <source>
        <strain evidence="2">PB745_01</strain>
        <tissue evidence="2">Gill</tissue>
    </source>
</reference>
<dbReference type="EMBL" id="JAWQEG010001360">
    <property type="protein sequence ID" value="KAK3880052.1"/>
    <property type="molecule type" value="Genomic_DNA"/>
</dbReference>
<name>A0AAE1FVS3_PETCI</name>